<protein>
    <recommendedName>
        <fullName evidence="1">ESAT-6-like protein</fullName>
    </recommendedName>
</protein>
<evidence type="ECO:0000313" key="4">
    <source>
        <dbReference type="Proteomes" id="UP001501005"/>
    </source>
</evidence>
<comment type="caution">
    <text evidence="3">The sequence shown here is derived from an EMBL/GenBank/DDBJ whole genome shotgun (WGS) entry which is preliminary data.</text>
</comment>
<keyword evidence="2" id="KW-0175">Coiled coil</keyword>
<dbReference type="EMBL" id="BAAAHG010000067">
    <property type="protein sequence ID" value="GAA0929849.1"/>
    <property type="molecule type" value="Genomic_DNA"/>
</dbReference>
<dbReference type="NCBIfam" id="TIGR03930">
    <property type="entry name" value="WXG100_ESAT6"/>
    <property type="match status" value="1"/>
</dbReference>
<organism evidence="3 4">
    <name type="scientific">Streptomyces thermoalcalitolerans</name>
    <dbReference type="NCBI Taxonomy" id="65605"/>
    <lineage>
        <taxon>Bacteria</taxon>
        <taxon>Bacillati</taxon>
        <taxon>Actinomycetota</taxon>
        <taxon>Actinomycetes</taxon>
        <taxon>Kitasatosporales</taxon>
        <taxon>Streptomycetaceae</taxon>
        <taxon>Streptomyces</taxon>
    </lineage>
</organism>
<dbReference type="RefSeq" id="WP_344054193.1">
    <property type="nucleotide sequence ID" value="NZ_BAAAHG010000067.1"/>
</dbReference>
<sequence length="99" mass="10872">MASNFDGLNVSYSGVASLASQLSNEAKILEQDLQELKQMVMQSRQYWEGSAQGTFDKKLAEWRKEAGDIHAALAAISKVVHEAGGTYKEGDLQAARHFL</sequence>
<dbReference type="InterPro" id="IPR036689">
    <property type="entry name" value="ESAT-6-like_sf"/>
</dbReference>
<evidence type="ECO:0000256" key="1">
    <source>
        <dbReference type="RuleBase" id="RU362001"/>
    </source>
</evidence>
<comment type="similarity">
    <text evidence="1">Belongs to the WXG100 family.</text>
</comment>
<reference evidence="4" key="1">
    <citation type="journal article" date="2019" name="Int. J. Syst. Evol. Microbiol.">
        <title>The Global Catalogue of Microorganisms (GCM) 10K type strain sequencing project: providing services to taxonomists for standard genome sequencing and annotation.</title>
        <authorList>
            <consortium name="The Broad Institute Genomics Platform"/>
            <consortium name="The Broad Institute Genome Sequencing Center for Infectious Disease"/>
            <person name="Wu L."/>
            <person name="Ma J."/>
        </authorList>
    </citation>
    <scope>NUCLEOTIDE SEQUENCE [LARGE SCALE GENOMIC DNA]</scope>
    <source>
        <strain evidence="4">JCM 10673</strain>
    </source>
</reference>
<accession>A0ABP4A0L2</accession>
<name>A0ABP4A0L2_9ACTN</name>
<evidence type="ECO:0000256" key="2">
    <source>
        <dbReference type="SAM" id="Coils"/>
    </source>
</evidence>
<dbReference type="Pfam" id="PF06013">
    <property type="entry name" value="WXG100"/>
    <property type="match status" value="1"/>
</dbReference>
<dbReference type="Gene3D" id="1.10.287.1060">
    <property type="entry name" value="ESAT-6-like"/>
    <property type="match status" value="1"/>
</dbReference>
<evidence type="ECO:0000313" key="3">
    <source>
        <dbReference type="EMBL" id="GAA0929849.1"/>
    </source>
</evidence>
<dbReference type="InterPro" id="IPR010310">
    <property type="entry name" value="T7SS_ESAT-6-like"/>
</dbReference>
<gene>
    <name evidence="3" type="ORF">GCM10009549_52920</name>
</gene>
<proteinExistence type="inferred from homology"/>
<feature type="coiled-coil region" evidence="2">
    <location>
        <begin position="19"/>
        <end position="46"/>
    </location>
</feature>
<keyword evidence="4" id="KW-1185">Reference proteome</keyword>
<dbReference type="Proteomes" id="UP001501005">
    <property type="component" value="Unassembled WGS sequence"/>
</dbReference>
<dbReference type="SUPFAM" id="SSF140453">
    <property type="entry name" value="EsxAB dimer-like"/>
    <property type="match status" value="1"/>
</dbReference>